<dbReference type="PROSITE" id="PS51748">
    <property type="entry name" value="HEXOKINASE_2"/>
    <property type="match status" value="1"/>
</dbReference>
<dbReference type="Pfam" id="PF03727">
    <property type="entry name" value="Hexokinase_2"/>
    <property type="match status" value="1"/>
</dbReference>
<dbReference type="PROSITE" id="PS51257">
    <property type="entry name" value="PROKAR_LIPOPROTEIN"/>
    <property type="match status" value="1"/>
</dbReference>
<dbReference type="InterPro" id="IPR022673">
    <property type="entry name" value="Hexokinase_C"/>
</dbReference>
<comment type="pathway">
    <text evidence="1">Carbohydrate degradation; glycolysis; D-glyceraldehyde 3-phosphate and glycerone phosphate from D-glucose: step 1/4.</text>
</comment>
<evidence type="ECO:0000256" key="8">
    <source>
        <dbReference type="ARBA" id="ARBA00023152"/>
    </source>
</evidence>
<dbReference type="InterPro" id="IPR043129">
    <property type="entry name" value="ATPase_NBD"/>
</dbReference>
<dbReference type="PANTHER" id="PTHR19443">
    <property type="entry name" value="HEXOKINASE"/>
    <property type="match status" value="1"/>
</dbReference>
<gene>
    <name evidence="12" type="ORF">BVC80_8979g42</name>
</gene>
<evidence type="ECO:0000256" key="5">
    <source>
        <dbReference type="ARBA" id="ARBA00022741"/>
    </source>
</evidence>
<keyword evidence="8 9" id="KW-0324">Glycolysis</keyword>
<feature type="domain" description="Hexokinase C-terminal" evidence="11">
    <location>
        <begin position="247"/>
        <end position="510"/>
    </location>
</feature>
<comment type="caution">
    <text evidence="12">The sequence shown here is derived from an EMBL/GenBank/DDBJ whole genome shotgun (WGS) entry which is preliminary data.</text>
</comment>
<dbReference type="GO" id="GO:0006096">
    <property type="term" value="P:glycolytic process"/>
    <property type="evidence" value="ECO:0007669"/>
    <property type="project" value="UniProtKB-UniPathway"/>
</dbReference>
<evidence type="ECO:0000256" key="1">
    <source>
        <dbReference type="ARBA" id="ARBA00004888"/>
    </source>
</evidence>
<dbReference type="AlphaFoldDB" id="A0A200QMF7"/>
<dbReference type="CDD" id="cd24020">
    <property type="entry name" value="ASKHA_NBD_HK_plant"/>
    <property type="match status" value="1"/>
</dbReference>
<dbReference type="PRINTS" id="PR00475">
    <property type="entry name" value="HEXOKINASE"/>
</dbReference>
<evidence type="ECO:0000259" key="10">
    <source>
        <dbReference type="Pfam" id="PF00349"/>
    </source>
</evidence>
<dbReference type="GO" id="GO:0005536">
    <property type="term" value="F:D-glucose binding"/>
    <property type="evidence" value="ECO:0007669"/>
    <property type="project" value="InterPro"/>
</dbReference>
<reference evidence="12 13" key="1">
    <citation type="journal article" date="2017" name="Mol. Plant">
        <title>The Genome of Medicinal Plant Macleaya cordata Provides New Insights into Benzylisoquinoline Alkaloids Metabolism.</title>
        <authorList>
            <person name="Liu X."/>
            <person name="Liu Y."/>
            <person name="Huang P."/>
            <person name="Ma Y."/>
            <person name="Qing Z."/>
            <person name="Tang Q."/>
            <person name="Cao H."/>
            <person name="Cheng P."/>
            <person name="Zheng Y."/>
            <person name="Yuan Z."/>
            <person name="Zhou Y."/>
            <person name="Liu J."/>
            <person name="Tang Z."/>
            <person name="Zhuo Y."/>
            <person name="Zhang Y."/>
            <person name="Yu L."/>
            <person name="Huang J."/>
            <person name="Yang P."/>
            <person name="Peng Q."/>
            <person name="Zhang J."/>
            <person name="Jiang W."/>
            <person name="Zhang Z."/>
            <person name="Lin K."/>
            <person name="Ro D.K."/>
            <person name="Chen X."/>
            <person name="Xiong X."/>
            <person name="Shang Y."/>
            <person name="Huang S."/>
            <person name="Zeng J."/>
        </authorList>
    </citation>
    <scope>NUCLEOTIDE SEQUENCE [LARGE SCALE GENOMIC DNA]</scope>
    <source>
        <strain evidence="13">cv. BLH2017</strain>
        <tissue evidence="12">Root</tissue>
    </source>
</reference>
<keyword evidence="6 9" id="KW-0418">Kinase</keyword>
<proteinExistence type="inferred from homology"/>
<sequence length="633" mass="68822">MGKLGFGLAVSCAVASCAIAAIIVSKRVKSRRKWNRMVGVLRELEEGCSTSLGRLRQVVDAMAVEMHAGLASEGGSKLKMLLTFIDHLPDGNEKGTYYALDLGGTNFRVLRVQLGGRGSGILGHEVQKQPIPLHLITSTSEELFDFIALTLKQFVEGEDNGSELQQNERRELGFTFSFPVRQISASSGILIKWTKGFSIEDLVGKDVTTCLQESMAKIELDMRVAALVNDTVGTLALGHYHDEDTVAAVIIGTGTNACYVERTDAIIKSQGLLTNSGGMVVNMEWGNFWSSHLPKTSYDIDLDAESPNPYDQARGQIFGCLFAGFEKMISGMYLGDIVRRVILRMAQESDIFGDVASSLSVPFILRTPLMSAMHEDDSPDLREVARILKDTLQISDVPLKVRRLIVRICDVVTHRAARLAAAGIVGILKKIGRDGSGGISSGRMKSGIESSSKMRRTVVAIEGGLYSSYTMFREYLKEAIVEILGEEIAQHVILRVSEDGSGIGAALLAASHSSSSSDLNPSSSSDEIFVELPVASARPKQRSVPTEHLGDDLGANFYEDDLLIVKTQDKKSTLITRNMCNTIVHGPSLYNTHKVVNSALVPGQAGLGLIKKTLFFFKSGARRKETEEQEIGT</sequence>
<dbReference type="GO" id="GO:0001678">
    <property type="term" value="P:intracellular glucose homeostasis"/>
    <property type="evidence" value="ECO:0007669"/>
    <property type="project" value="InterPro"/>
</dbReference>
<dbReference type="SUPFAM" id="SSF53067">
    <property type="entry name" value="Actin-like ATPase domain"/>
    <property type="match status" value="2"/>
</dbReference>
<dbReference type="InterPro" id="IPR022672">
    <property type="entry name" value="Hexokinase_N"/>
</dbReference>
<dbReference type="GO" id="GO:0004396">
    <property type="term" value="F:hexokinase activity"/>
    <property type="evidence" value="ECO:0007669"/>
    <property type="project" value="UniProtKB-UniRule"/>
</dbReference>
<name>A0A200QMF7_MACCD</name>
<dbReference type="InterPro" id="IPR001312">
    <property type="entry name" value="Hexokinase"/>
</dbReference>
<dbReference type="UniPathway" id="UPA00109">
    <property type="reaction ID" value="UER00180"/>
</dbReference>
<dbReference type="STRING" id="56857.A0A200QMF7"/>
<keyword evidence="13" id="KW-1185">Reference proteome</keyword>
<dbReference type="Proteomes" id="UP000195402">
    <property type="component" value="Unassembled WGS sequence"/>
</dbReference>
<evidence type="ECO:0000256" key="2">
    <source>
        <dbReference type="ARBA" id="ARBA00005028"/>
    </source>
</evidence>
<evidence type="ECO:0000256" key="7">
    <source>
        <dbReference type="ARBA" id="ARBA00022840"/>
    </source>
</evidence>
<dbReference type="OrthoDB" id="419537at2759"/>
<evidence type="ECO:0000256" key="4">
    <source>
        <dbReference type="ARBA" id="ARBA00022679"/>
    </source>
</evidence>
<evidence type="ECO:0000313" key="13">
    <source>
        <dbReference type="Proteomes" id="UP000195402"/>
    </source>
</evidence>
<comment type="pathway">
    <text evidence="2">Carbohydrate metabolism; hexose metabolism.</text>
</comment>
<dbReference type="EC" id="2.7.1.-" evidence="9"/>
<dbReference type="InParanoid" id="A0A200QMF7"/>
<dbReference type="Pfam" id="PF00349">
    <property type="entry name" value="Hexokinase_1"/>
    <property type="match status" value="1"/>
</dbReference>
<dbReference type="FunFam" id="3.40.367.20:FF:000003">
    <property type="entry name" value="Phosphotransferase"/>
    <property type="match status" value="1"/>
</dbReference>
<dbReference type="UniPathway" id="UPA00242"/>
<organism evidence="12 13">
    <name type="scientific">Macleaya cordata</name>
    <name type="common">Five-seeded plume-poppy</name>
    <name type="synonym">Bocconia cordata</name>
    <dbReference type="NCBI Taxonomy" id="56857"/>
    <lineage>
        <taxon>Eukaryota</taxon>
        <taxon>Viridiplantae</taxon>
        <taxon>Streptophyta</taxon>
        <taxon>Embryophyta</taxon>
        <taxon>Tracheophyta</taxon>
        <taxon>Spermatophyta</taxon>
        <taxon>Magnoliopsida</taxon>
        <taxon>Ranunculales</taxon>
        <taxon>Papaveraceae</taxon>
        <taxon>Papaveroideae</taxon>
        <taxon>Macleaya</taxon>
    </lineage>
</organism>
<dbReference type="GO" id="GO:0019318">
    <property type="term" value="P:hexose metabolic process"/>
    <property type="evidence" value="ECO:0007669"/>
    <property type="project" value="UniProtKB-UniPathway"/>
</dbReference>
<feature type="domain" description="Hexokinase N-terminal" evidence="10">
    <location>
        <begin position="41"/>
        <end position="240"/>
    </location>
</feature>
<keyword evidence="4 9" id="KW-0808">Transferase</keyword>
<keyword evidence="7 9" id="KW-0067">ATP-binding</keyword>
<dbReference type="Gene3D" id="3.30.420.40">
    <property type="match status" value="1"/>
</dbReference>
<dbReference type="FunFam" id="3.30.420.40:FF:000034">
    <property type="entry name" value="Phosphotransferase"/>
    <property type="match status" value="1"/>
</dbReference>
<comment type="similarity">
    <text evidence="3 9">Belongs to the hexokinase family.</text>
</comment>
<evidence type="ECO:0000259" key="11">
    <source>
        <dbReference type="Pfam" id="PF03727"/>
    </source>
</evidence>
<keyword evidence="5 9" id="KW-0547">Nucleotide-binding</keyword>
<evidence type="ECO:0000256" key="6">
    <source>
        <dbReference type="ARBA" id="ARBA00022777"/>
    </source>
</evidence>
<dbReference type="OMA" id="ADCVQQF"/>
<dbReference type="FunCoup" id="A0A200QMF7">
    <property type="interactions" value="2328"/>
</dbReference>
<evidence type="ECO:0000256" key="9">
    <source>
        <dbReference type="RuleBase" id="RU362007"/>
    </source>
</evidence>
<evidence type="ECO:0000313" key="12">
    <source>
        <dbReference type="EMBL" id="OVA11688.1"/>
    </source>
</evidence>
<dbReference type="Gene3D" id="3.40.367.20">
    <property type="match status" value="1"/>
</dbReference>
<dbReference type="GO" id="GO:0005524">
    <property type="term" value="F:ATP binding"/>
    <property type="evidence" value="ECO:0007669"/>
    <property type="project" value="UniProtKB-UniRule"/>
</dbReference>
<dbReference type="GO" id="GO:0005829">
    <property type="term" value="C:cytosol"/>
    <property type="evidence" value="ECO:0007669"/>
    <property type="project" value="TreeGrafter"/>
</dbReference>
<dbReference type="PANTHER" id="PTHR19443:SF6">
    <property type="entry name" value="HEXOKINASE-4"/>
    <property type="match status" value="1"/>
</dbReference>
<protein>
    <recommendedName>
        <fullName evidence="9">Phosphotransferase</fullName>
        <ecNumber evidence="9">2.7.1.-</ecNumber>
    </recommendedName>
</protein>
<dbReference type="GO" id="GO:0005739">
    <property type="term" value="C:mitochondrion"/>
    <property type="evidence" value="ECO:0007669"/>
    <property type="project" value="TreeGrafter"/>
</dbReference>
<dbReference type="EMBL" id="MVGT01001566">
    <property type="protein sequence ID" value="OVA11688.1"/>
    <property type="molecule type" value="Genomic_DNA"/>
</dbReference>
<accession>A0A200QMF7</accession>
<evidence type="ECO:0000256" key="3">
    <source>
        <dbReference type="ARBA" id="ARBA00009225"/>
    </source>
</evidence>